<dbReference type="AlphaFoldDB" id="A0A645ALK4"/>
<reference evidence="1" key="1">
    <citation type="submission" date="2019-08" db="EMBL/GenBank/DDBJ databases">
        <authorList>
            <person name="Kucharzyk K."/>
            <person name="Murdoch R.W."/>
            <person name="Higgins S."/>
            <person name="Loffler F."/>
        </authorList>
    </citation>
    <scope>NUCLEOTIDE SEQUENCE</scope>
</reference>
<comment type="caution">
    <text evidence="1">The sequence shown here is derived from an EMBL/GenBank/DDBJ whole genome shotgun (WGS) entry which is preliminary data.</text>
</comment>
<protein>
    <recommendedName>
        <fullName evidence="2">Beta-galactosidase trimerisation domain-containing protein</fullName>
    </recommendedName>
</protein>
<evidence type="ECO:0000313" key="1">
    <source>
        <dbReference type="EMBL" id="MPM53927.1"/>
    </source>
</evidence>
<accession>A0A645ALK4</accession>
<proteinExistence type="predicted"/>
<evidence type="ECO:0008006" key="2">
    <source>
        <dbReference type="Google" id="ProtNLM"/>
    </source>
</evidence>
<organism evidence="1">
    <name type="scientific">bioreactor metagenome</name>
    <dbReference type="NCBI Taxonomy" id="1076179"/>
    <lineage>
        <taxon>unclassified sequences</taxon>
        <taxon>metagenomes</taxon>
        <taxon>ecological metagenomes</taxon>
    </lineage>
</organism>
<gene>
    <name evidence="1" type="ORF">SDC9_100697</name>
</gene>
<name>A0A645ALK4_9ZZZZ</name>
<sequence>MIQAIYYRSQVAPQNFTPPRPPEWLAREPKAEYITIPPDAMREALWCVLARKIDAIGVHGSGSLIAPERGAYRYTNAEAKEAFRDTVATVIEPLGPMLLEVPERKPEIAILQSFTNTIFAPGQHPFGWGKGWNADLHLALEYAGWQPSVMYEEHLFRGDADGLKILFIPGLEVVHESLLKKLEGLQSRGVILVGDEFTCPALLPDWRIQSVARRNSDPVGSKQALQRLGQSLKTDLAQIYRPAQAASNPDLIVRRRGSDNADYIFVINDKRTFGDYIGQWGLMMEKGVPNSGRVAVAHAAGAAYDLVRHRPLELDSHDGKTHFKVDLAPGDGMIALLLPEALGDWKFSGPATARRGETLTVTVSAALASGRPATDAVLPFELVLTDSKGRRMPGSGFYAAPGGSREIALPIPCDAAPGAGEITLHCLTAGKKFVFPISIP</sequence>
<dbReference type="EMBL" id="VSSQ01014564">
    <property type="protein sequence ID" value="MPM53927.1"/>
    <property type="molecule type" value="Genomic_DNA"/>
</dbReference>